<feature type="transmembrane region" description="Helical" evidence="1">
    <location>
        <begin position="137"/>
        <end position="160"/>
    </location>
</feature>
<keyword evidence="1" id="KW-0812">Transmembrane</keyword>
<sequence>MLPLAVGGHPLVHLNAALNSLATVLLLLGLWQIKRGREIPHGRVMLSALFVSAMFLTSYLTYHFAVQLTVKFTHPGPVKLVYYLILLSHVLLAVAVPFLAIAATIYGANAVGWGRAAAWPAEKKAESRAKHLKVVRWAFPIWLYVSVTGVVVYLMLYHIWPSAELTPTLNADSPQVSAPG</sequence>
<reference evidence="3" key="1">
    <citation type="submission" date="2019-10" db="EMBL/GenBank/DDBJ databases">
        <title>Lacipirellula parvula gen. nov., sp. nov., representing a lineage of planctomycetes widespread in freshwater anoxic habitats, and description of the family Lacipirellulaceae.</title>
        <authorList>
            <person name="Dedysh S.N."/>
            <person name="Kulichevskaya I.S."/>
            <person name="Beletsky A.V."/>
            <person name="Rakitin A.L."/>
            <person name="Mardanov A.V."/>
            <person name="Ivanova A.A."/>
            <person name="Saltykova V.X."/>
            <person name="Rijpstra W.I.C."/>
            <person name="Sinninghe Damste J.S."/>
            <person name="Ravin N.V."/>
        </authorList>
    </citation>
    <scope>NUCLEOTIDE SEQUENCE [LARGE SCALE GENOMIC DNA]</scope>
    <source>
        <strain evidence="3">PX69</strain>
    </source>
</reference>
<evidence type="ECO:0000313" key="3">
    <source>
        <dbReference type="Proteomes" id="UP000326837"/>
    </source>
</evidence>
<dbReference type="Pfam" id="PF04238">
    <property type="entry name" value="DUF420"/>
    <property type="match status" value="1"/>
</dbReference>
<keyword evidence="1" id="KW-0472">Membrane</keyword>
<dbReference type="AlphaFoldDB" id="A0A5K7XEU3"/>
<dbReference type="PANTHER" id="PTHR37692">
    <property type="entry name" value="HYPOTHETICAL MEMBRANE SPANNING PROTEIN"/>
    <property type="match status" value="1"/>
</dbReference>
<gene>
    <name evidence="2" type="ORF">PLANPX_4630</name>
</gene>
<feature type="transmembrane region" description="Helical" evidence="1">
    <location>
        <begin position="12"/>
        <end position="31"/>
    </location>
</feature>
<dbReference type="Proteomes" id="UP000326837">
    <property type="component" value="Chromosome"/>
</dbReference>
<protein>
    <submittedName>
        <fullName evidence="2">Terminal oxidase biogenesis protein CtaM</fullName>
    </submittedName>
</protein>
<keyword evidence="1" id="KW-1133">Transmembrane helix</keyword>
<dbReference type="EMBL" id="AP021861">
    <property type="protein sequence ID" value="BBO35018.1"/>
    <property type="molecule type" value="Genomic_DNA"/>
</dbReference>
<accession>A0A5K7XEU3</accession>
<feature type="transmembrane region" description="Helical" evidence="1">
    <location>
        <begin position="82"/>
        <end position="106"/>
    </location>
</feature>
<dbReference type="InterPro" id="IPR007352">
    <property type="entry name" value="DUF420"/>
</dbReference>
<dbReference type="KEGG" id="lpav:PLANPX_4630"/>
<proteinExistence type="predicted"/>
<feature type="transmembrane region" description="Helical" evidence="1">
    <location>
        <begin position="43"/>
        <end position="62"/>
    </location>
</feature>
<dbReference type="PANTHER" id="PTHR37692:SF1">
    <property type="entry name" value="DUF420 DOMAIN-CONTAINING PROTEIN"/>
    <property type="match status" value="1"/>
</dbReference>
<keyword evidence="3" id="KW-1185">Reference proteome</keyword>
<evidence type="ECO:0000256" key="1">
    <source>
        <dbReference type="SAM" id="Phobius"/>
    </source>
</evidence>
<name>A0A5K7XEU3_9BACT</name>
<evidence type="ECO:0000313" key="2">
    <source>
        <dbReference type="EMBL" id="BBO35018.1"/>
    </source>
</evidence>
<organism evidence="2 3">
    <name type="scientific">Lacipirellula parvula</name>
    <dbReference type="NCBI Taxonomy" id="2650471"/>
    <lineage>
        <taxon>Bacteria</taxon>
        <taxon>Pseudomonadati</taxon>
        <taxon>Planctomycetota</taxon>
        <taxon>Planctomycetia</taxon>
        <taxon>Pirellulales</taxon>
        <taxon>Lacipirellulaceae</taxon>
        <taxon>Lacipirellula</taxon>
    </lineage>
</organism>